<name>A0A9P7VDX3_9ASCO</name>
<organism evidence="1 2">
    <name type="scientific">Scheffersomyces spartinae</name>
    <dbReference type="NCBI Taxonomy" id="45513"/>
    <lineage>
        <taxon>Eukaryota</taxon>
        <taxon>Fungi</taxon>
        <taxon>Dikarya</taxon>
        <taxon>Ascomycota</taxon>
        <taxon>Saccharomycotina</taxon>
        <taxon>Pichiomycetes</taxon>
        <taxon>Debaryomycetaceae</taxon>
        <taxon>Scheffersomyces</taxon>
    </lineage>
</organism>
<dbReference type="AlphaFoldDB" id="A0A9P7VDX3"/>
<dbReference type="EMBL" id="JAHMUF010000002">
    <property type="protein sequence ID" value="KAG7195698.1"/>
    <property type="molecule type" value="Genomic_DNA"/>
</dbReference>
<keyword evidence="2" id="KW-1185">Reference proteome</keyword>
<dbReference type="Proteomes" id="UP000790833">
    <property type="component" value="Unassembled WGS sequence"/>
</dbReference>
<reference evidence="1" key="1">
    <citation type="submission" date="2021-03" db="EMBL/GenBank/DDBJ databases">
        <authorList>
            <person name="Palmer J.M."/>
        </authorList>
    </citation>
    <scope>NUCLEOTIDE SEQUENCE</scope>
    <source>
        <strain evidence="1">ARV_011</strain>
    </source>
</reference>
<dbReference type="GeneID" id="66115454"/>
<proteinExistence type="predicted"/>
<protein>
    <submittedName>
        <fullName evidence="1">Uncharacterized protein</fullName>
    </submittedName>
</protein>
<sequence length="243" mass="28364">MTVKEQQRGNQNITPEQLNKLSLFAQKLSTPPQHIRKFQRLPKPKFSPLYTKLQVSSVQTSESCLLSKGKRVSTVVPASRFKHLERVVVAVLESLGNLLDNLHLILHMPYFPKILQRVLTHTNKLWVVILVFLIRKTITQLLNVLRRERKVETELKLVGKIDDTRLGARYEKVLKDLRFDKSMLYIELVGNFMDLSFNLLELYKVAVPDWCMTILNMGSMFMTIYRMNKDDEYVDDDITEDLL</sequence>
<evidence type="ECO:0000313" key="2">
    <source>
        <dbReference type="Proteomes" id="UP000790833"/>
    </source>
</evidence>
<evidence type="ECO:0000313" key="1">
    <source>
        <dbReference type="EMBL" id="KAG7195698.1"/>
    </source>
</evidence>
<dbReference type="RefSeq" id="XP_043051243.1">
    <property type="nucleotide sequence ID" value="XM_043192855.1"/>
</dbReference>
<dbReference type="OrthoDB" id="3993572at2759"/>
<comment type="caution">
    <text evidence="1">The sequence shown here is derived from an EMBL/GenBank/DDBJ whole genome shotgun (WGS) entry which is preliminary data.</text>
</comment>
<gene>
    <name evidence="1" type="ORF">KQ657_002080</name>
</gene>
<accession>A0A9P7VDX3</accession>